<accession>A0A6I6UVZ3</accession>
<gene>
    <name evidence="2" type="ORF">FHE72_23405</name>
</gene>
<dbReference type="AlphaFoldDB" id="A0A6I6UVZ3"/>
<dbReference type="Gene3D" id="1.10.260.40">
    <property type="entry name" value="lambda repressor-like DNA-binding domains"/>
    <property type="match status" value="1"/>
</dbReference>
<geneLocation type="plasmid" evidence="2 3">
    <name>p6</name>
</geneLocation>
<evidence type="ECO:0000259" key="1">
    <source>
        <dbReference type="Pfam" id="PF13443"/>
    </source>
</evidence>
<keyword evidence="2" id="KW-0614">Plasmid</keyword>
<dbReference type="InterPro" id="IPR010982">
    <property type="entry name" value="Lambda_DNA-bd_dom_sf"/>
</dbReference>
<organism evidence="2 3">
    <name type="scientific">Rossellomorea vietnamensis</name>
    <dbReference type="NCBI Taxonomy" id="218284"/>
    <lineage>
        <taxon>Bacteria</taxon>
        <taxon>Bacillati</taxon>
        <taxon>Bacillota</taxon>
        <taxon>Bacilli</taxon>
        <taxon>Bacillales</taxon>
        <taxon>Bacillaceae</taxon>
        <taxon>Rossellomorea</taxon>
    </lineage>
</organism>
<reference evidence="2 3" key="1">
    <citation type="submission" date="2019-06" db="EMBL/GenBank/DDBJ databases">
        <title>An operon consisting of a P-type ATPase gene and a transcriptional regular gene given the different cadmium resistance in Bacillus vietamensis 151-6 and Bacillus marisflavi 151-25.</title>
        <authorList>
            <person name="Yu X."/>
        </authorList>
    </citation>
    <scope>NUCLEOTIDE SEQUENCE [LARGE SCALE GENOMIC DNA]</scope>
    <source>
        <strain evidence="2 3">151-6</strain>
        <plasmid evidence="2 3">p6</plasmid>
    </source>
</reference>
<dbReference type="Pfam" id="PF13443">
    <property type="entry name" value="HTH_26"/>
    <property type="match status" value="1"/>
</dbReference>
<dbReference type="RefSeq" id="WP_159363364.1">
    <property type="nucleotide sequence ID" value="NZ_CP047395.1"/>
</dbReference>
<dbReference type="SUPFAM" id="SSF47413">
    <property type="entry name" value="lambda repressor-like DNA-binding domains"/>
    <property type="match status" value="1"/>
</dbReference>
<evidence type="ECO:0000313" key="3">
    <source>
        <dbReference type="Proteomes" id="UP000465062"/>
    </source>
</evidence>
<dbReference type="EMBL" id="CP047395">
    <property type="protein sequence ID" value="QHE63941.1"/>
    <property type="molecule type" value="Genomic_DNA"/>
</dbReference>
<proteinExistence type="predicted"/>
<protein>
    <submittedName>
        <fullName evidence="2">Helix-turn-helix domain-containing protein</fullName>
    </submittedName>
</protein>
<dbReference type="InterPro" id="IPR001387">
    <property type="entry name" value="Cro/C1-type_HTH"/>
</dbReference>
<name>A0A6I6UVZ3_9BACI</name>
<feature type="domain" description="HTH cro/C1-type" evidence="1">
    <location>
        <begin position="8"/>
        <end position="57"/>
    </location>
</feature>
<dbReference type="Proteomes" id="UP000465062">
    <property type="component" value="Plasmid p6"/>
</dbReference>
<dbReference type="GO" id="GO:0003677">
    <property type="term" value="F:DNA binding"/>
    <property type="evidence" value="ECO:0007669"/>
    <property type="project" value="InterPro"/>
</dbReference>
<evidence type="ECO:0000313" key="2">
    <source>
        <dbReference type="EMBL" id="QHE63941.1"/>
    </source>
</evidence>
<dbReference type="KEGG" id="bvq:FHE72_23405"/>
<sequence>MTQIYFTLDKVLNNLGITPNYLSSVSGVRTATLYKIQHNTLQRPNLDTLEKVLDALNKIAAEKKLKKIHIHDLINSK</sequence>